<dbReference type="InterPro" id="IPR023170">
    <property type="entry name" value="HhH_base_excis_C"/>
</dbReference>
<keyword evidence="5" id="KW-0378">Hydrolase</keyword>
<dbReference type="GO" id="GO:0034039">
    <property type="term" value="F:8-oxo-7,8-dihydroguanine DNA N-glycosylase activity"/>
    <property type="evidence" value="ECO:0007669"/>
    <property type="project" value="TreeGrafter"/>
</dbReference>
<feature type="compositionally biased region" description="Polar residues" evidence="14">
    <location>
        <begin position="88"/>
        <end position="102"/>
    </location>
</feature>
<gene>
    <name evidence="16" type="ORF">ElyMa_001633900</name>
</gene>
<evidence type="ECO:0000256" key="8">
    <source>
        <dbReference type="ARBA" id="ARBA00023242"/>
    </source>
</evidence>
<dbReference type="Proteomes" id="UP000762676">
    <property type="component" value="Unassembled WGS sequence"/>
</dbReference>
<feature type="region of interest" description="Disordered" evidence="14">
    <location>
        <begin position="414"/>
        <end position="455"/>
    </location>
</feature>
<feature type="compositionally biased region" description="Basic residues" evidence="14">
    <location>
        <begin position="446"/>
        <end position="455"/>
    </location>
</feature>
<keyword evidence="7 16" id="KW-0456">Lyase</keyword>
<comment type="function">
    <text evidence="11">DNA repair enzyme that incises DNA at 8-oxoG residues. Excises 7,8-dihydro-8-oxoguanine and 2,6-diamino-4-hydroxy-5-N-methylformamidopyrimidine (FAPY) from damaged DNA. Has a beta-lyase activity that nicks DNA 3' to the lesion.</text>
</comment>
<feature type="compositionally biased region" description="Polar residues" evidence="14">
    <location>
        <begin position="153"/>
        <end position="164"/>
    </location>
</feature>
<comment type="subcellular location">
    <subcellularLocation>
        <location evidence="1">Nucleus</location>
    </subcellularLocation>
</comment>
<dbReference type="GO" id="GO:0005634">
    <property type="term" value="C:nucleus"/>
    <property type="evidence" value="ECO:0007669"/>
    <property type="project" value="UniProtKB-SubCell"/>
</dbReference>
<dbReference type="GO" id="GO:0140078">
    <property type="term" value="F:class I DNA-(apurinic or apyrimidinic site) endonuclease activity"/>
    <property type="evidence" value="ECO:0007669"/>
    <property type="project" value="UniProtKB-EC"/>
</dbReference>
<evidence type="ECO:0000256" key="2">
    <source>
        <dbReference type="ARBA" id="ARBA00010679"/>
    </source>
</evidence>
<evidence type="ECO:0000256" key="7">
    <source>
        <dbReference type="ARBA" id="ARBA00023239"/>
    </source>
</evidence>
<dbReference type="SUPFAM" id="SSF48150">
    <property type="entry name" value="DNA-glycosylase"/>
    <property type="match status" value="1"/>
</dbReference>
<dbReference type="Gene3D" id="1.10.340.30">
    <property type="entry name" value="Hypothetical protein, domain 2"/>
    <property type="match status" value="1"/>
</dbReference>
<dbReference type="PANTHER" id="PTHR10242">
    <property type="entry name" value="8-OXOGUANINE DNA GLYCOSYLASE"/>
    <property type="match status" value="1"/>
</dbReference>
<dbReference type="Pfam" id="PF00730">
    <property type="entry name" value="HhH-GPD"/>
    <property type="match status" value="1"/>
</dbReference>
<evidence type="ECO:0000256" key="6">
    <source>
        <dbReference type="ARBA" id="ARBA00023204"/>
    </source>
</evidence>
<dbReference type="AlphaFoldDB" id="A0AAV4JN78"/>
<proteinExistence type="inferred from homology"/>
<dbReference type="Pfam" id="PF07934">
    <property type="entry name" value="OGG_N"/>
    <property type="match status" value="1"/>
</dbReference>
<dbReference type="PANTHER" id="PTHR10242:SF2">
    <property type="entry name" value="N-GLYCOSYLASE_DNA LYASE"/>
    <property type="match status" value="1"/>
</dbReference>
<sequence>MAASSWNLIECSASQLCLNTVLVCGQSFRWKQNGLGEWLGVIAGHVWRLKQSDGKIQYKVYTSACKSQSMNNTDAARPQLTADKTPLFTGTSSQLKLPSEQNRSNKKKLLTTGNVENNPRVGAHRLCRNTVKACSESNSKTQKASNEPLLETDISTETQNSSNRWGEKEQNPNTFSQILHDYFQLEVDLETMYKEWSTKDPHFSKVASHFKGIRMLRQDPVENLLSFVCSSNNHISRISSMVEKLCTHYGNYITTVDGDEYYDFPSLSALCGDDVEPHLRELGFGYRAKFIASIAKHVTQEKGGDDWVRSLRGRSYLEAKSELMSLLGVGAKVADCVCLMSLDQPGAIPVDTHVWQITLKHYMAKLNTAKSLTDKIYNEIGEFYRNLWGPYAGWAHSVLFAADLRQNKERAALVGTDSKTEKKKQGKVSLGKRPSEKSCDYNTKVSKTRIRNRKK</sequence>
<evidence type="ECO:0000256" key="5">
    <source>
        <dbReference type="ARBA" id="ARBA00022801"/>
    </source>
</evidence>
<dbReference type="FunFam" id="1.10.1670.10:FF:000005">
    <property type="entry name" value="N-glycosylase/DNA lyase OGG1"/>
    <property type="match status" value="1"/>
</dbReference>
<keyword evidence="17" id="KW-1185">Reference proteome</keyword>
<dbReference type="InterPro" id="IPR052054">
    <property type="entry name" value="Oxidative_DNA_repair_enzyme"/>
</dbReference>
<keyword evidence="9" id="KW-0511">Multifunctional enzyme</keyword>
<dbReference type="EMBL" id="BMAT01003302">
    <property type="protein sequence ID" value="GFS23195.1"/>
    <property type="molecule type" value="Genomic_DNA"/>
</dbReference>
<keyword evidence="8" id="KW-0539">Nucleus</keyword>
<keyword evidence="4" id="KW-0227">DNA damage</keyword>
<protein>
    <recommendedName>
        <fullName evidence="13">N-glycosylase/DNA lyase</fullName>
        <ecNumber evidence="3">4.2.99.18</ecNumber>
    </recommendedName>
</protein>
<accession>A0AAV4JN78</accession>
<dbReference type="Gene3D" id="3.30.310.40">
    <property type="match status" value="1"/>
</dbReference>
<feature type="region of interest" description="Disordered" evidence="14">
    <location>
        <begin position="134"/>
        <end position="170"/>
    </location>
</feature>
<evidence type="ECO:0000256" key="10">
    <source>
        <dbReference type="ARBA" id="ARBA00023295"/>
    </source>
</evidence>
<dbReference type="InterPro" id="IPR011257">
    <property type="entry name" value="DNA_glycosylase"/>
</dbReference>
<dbReference type="GO" id="GO:0006285">
    <property type="term" value="P:base-excision repair, AP site formation"/>
    <property type="evidence" value="ECO:0007669"/>
    <property type="project" value="TreeGrafter"/>
</dbReference>
<dbReference type="EC" id="4.2.99.18" evidence="3"/>
<evidence type="ECO:0000256" key="9">
    <source>
        <dbReference type="ARBA" id="ARBA00023268"/>
    </source>
</evidence>
<dbReference type="SUPFAM" id="SSF55945">
    <property type="entry name" value="TATA-box binding protein-like"/>
    <property type="match status" value="2"/>
</dbReference>
<evidence type="ECO:0000256" key="1">
    <source>
        <dbReference type="ARBA" id="ARBA00004123"/>
    </source>
</evidence>
<feature type="compositionally biased region" description="Polar residues" evidence="14">
    <location>
        <begin position="135"/>
        <end position="145"/>
    </location>
</feature>
<name>A0AAV4JN78_9GAST</name>
<comment type="similarity">
    <text evidence="2">Belongs to the type-1 OGG1 family.</text>
</comment>
<evidence type="ECO:0000256" key="4">
    <source>
        <dbReference type="ARBA" id="ARBA00022763"/>
    </source>
</evidence>
<evidence type="ECO:0000259" key="15">
    <source>
        <dbReference type="SMART" id="SM00478"/>
    </source>
</evidence>
<evidence type="ECO:0000256" key="12">
    <source>
        <dbReference type="ARBA" id="ARBA00044632"/>
    </source>
</evidence>
<evidence type="ECO:0000256" key="14">
    <source>
        <dbReference type="SAM" id="MobiDB-lite"/>
    </source>
</evidence>
<dbReference type="GO" id="GO:0003684">
    <property type="term" value="F:damaged DNA binding"/>
    <property type="evidence" value="ECO:0007669"/>
    <property type="project" value="InterPro"/>
</dbReference>
<evidence type="ECO:0000256" key="3">
    <source>
        <dbReference type="ARBA" id="ARBA00012720"/>
    </source>
</evidence>
<evidence type="ECO:0000256" key="11">
    <source>
        <dbReference type="ARBA" id="ARBA00025652"/>
    </source>
</evidence>
<feature type="domain" description="HhH-GPD" evidence="15">
    <location>
        <begin position="229"/>
        <end position="397"/>
    </location>
</feature>
<keyword evidence="6" id="KW-0234">DNA repair</keyword>
<organism evidence="16 17">
    <name type="scientific">Elysia marginata</name>
    <dbReference type="NCBI Taxonomy" id="1093978"/>
    <lineage>
        <taxon>Eukaryota</taxon>
        <taxon>Metazoa</taxon>
        <taxon>Spiralia</taxon>
        <taxon>Lophotrochozoa</taxon>
        <taxon>Mollusca</taxon>
        <taxon>Gastropoda</taxon>
        <taxon>Heterobranchia</taxon>
        <taxon>Euthyneura</taxon>
        <taxon>Panpulmonata</taxon>
        <taxon>Sacoglossa</taxon>
        <taxon>Placobranchoidea</taxon>
        <taxon>Plakobranchidae</taxon>
        <taxon>Elysia</taxon>
    </lineage>
</organism>
<dbReference type="GO" id="GO:0006289">
    <property type="term" value="P:nucleotide-excision repair"/>
    <property type="evidence" value="ECO:0007669"/>
    <property type="project" value="InterPro"/>
</dbReference>
<dbReference type="CDD" id="cd00056">
    <property type="entry name" value="ENDO3c"/>
    <property type="match status" value="1"/>
</dbReference>
<dbReference type="SMART" id="SM00478">
    <property type="entry name" value="ENDO3c"/>
    <property type="match status" value="1"/>
</dbReference>
<evidence type="ECO:0000256" key="13">
    <source>
        <dbReference type="ARBA" id="ARBA00073127"/>
    </source>
</evidence>
<reference evidence="16 17" key="1">
    <citation type="journal article" date="2021" name="Elife">
        <title>Chloroplast acquisition without the gene transfer in kleptoplastic sea slugs, Plakobranchus ocellatus.</title>
        <authorList>
            <person name="Maeda T."/>
            <person name="Takahashi S."/>
            <person name="Yoshida T."/>
            <person name="Shimamura S."/>
            <person name="Takaki Y."/>
            <person name="Nagai Y."/>
            <person name="Toyoda A."/>
            <person name="Suzuki Y."/>
            <person name="Arimoto A."/>
            <person name="Ishii H."/>
            <person name="Satoh N."/>
            <person name="Nishiyama T."/>
            <person name="Hasebe M."/>
            <person name="Maruyama T."/>
            <person name="Minagawa J."/>
            <person name="Obokata J."/>
            <person name="Shigenobu S."/>
        </authorList>
    </citation>
    <scope>NUCLEOTIDE SEQUENCE [LARGE SCALE GENOMIC DNA]</scope>
</reference>
<feature type="region of interest" description="Disordered" evidence="14">
    <location>
        <begin position="84"/>
        <end position="117"/>
    </location>
</feature>
<comment type="catalytic activity">
    <reaction evidence="12">
        <text>2'-deoxyribonucleotide-(2'-deoxyribose 5'-phosphate)-2'-deoxyribonucleotide-DNA = a 3'-end 2'-deoxyribonucleotide-(2,3-dehydro-2,3-deoxyribose 5'-phosphate)-DNA + a 5'-end 5'-phospho-2'-deoxyribonucleoside-DNA + H(+)</text>
        <dbReference type="Rhea" id="RHEA:66592"/>
        <dbReference type="Rhea" id="RHEA-COMP:13180"/>
        <dbReference type="Rhea" id="RHEA-COMP:16897"/>
        <dbReference type="Rhea" id="RHEA-COMP:17067"/>
        <dbReference type="ChEBI" id="CHEBI:15378"/>
        <dbReference type="ChEBI" id="CHEBI:136412"/>
        <dbReference type="ChEBI" id="CHEBI:157695"/>
        <dbReference type="ChEBI" id="CHEBI:167181"/>
        <dbReference type="EC" id="4.2.99.18"/>
    </reaction>
</comment>
<dbReference type="InterPro" id="IPR003265">
    <property type="entry name" value="HhH-GPD_domain"/>
</dbReference>
<dbReference type="FunFam" id="1.10.340.30:FF:000006">
    <property type="entry name" value="N-glycosylase/DNA lyase isoform X2"/>
    <property type="match status" value="1"/>
</dbReference>
<evidence type="ECO:0000313" key="16">
    <source>
        <dbReference type="EMBL" id="GFS23195.1"/>
    </source>
</evidence>
<dbReference type="InterPro" id="IPR012904">
    <property type="entry name" value="OGG_N"/>
</dbReference>
<dbReference type="Gene3D" id="1.10.1670.10">
    <property type="entry name" value="Helix-hairpin-Helix base-excision DNA repair enzymes (C-terminal)"/>
    <property type="match status" value="1"/>
</dbReference>
<comment type="caution">
    <text evidence="16">The sequence shown here is derived from an EMBL/GenBank/DDBJ whole genome shotgun (WGS) entry which is preliminary data.</text>
</comment>
<evidence type="ECO:0000313" key="17">
    <source>
        <dbReference type="Proteomes" id="UP000762676"/>
    </source>
</evidence>
<keyword evidence="10" id="KW-0326">Glycosidase</keyword>